<dbReference type="FunFam" id="3.10.20.90:FF:000469">
    <property type="entry name" value="Polyubiquitin-C"/>
    <property type="match status" value="1"/>
</dbReference>
<dbReference type="GO" id="GO:0005737">
    <property type="term" value="C:cytoplasm"/>
    <property type="evidence" value="ECO:0007669"/>
    <property type="project" value="UniProtKB-SubCell"/>
</dbReference>
<name>A0AAD4LFU0_9AGAM</name>
<evidence type="ECO:0000313" key="12">
    <source>
        <dbReference type="EMBL" id="KAH8991945.1"/>
    </source>
</evidence>
<evidence type="ECO:0000256" key="6">
    <source>
        <dbReference type="ARBA" id="ARBA00022553"/>
    </source>
</evidence>
<sequence>MQIFVKTLTGKTITLEVESSDTIDNVKAKIQDKEGKPWRSPHLSFRAPRNLHDGWGRQKPSRNPLRSDKVRRANVPLSLDKEEANEHGFDSDGDLAANIRKPRLIGESVEDEEIPSEDDEELDSDAAFEDSDEERFAGFSFPNSRGKTPRNGSMGGDASSDEEVDLDEEGDSTADPEVGNSEDFVDILDILDGRTDGGTNDVGLANVPHHGVLGEGTEPRRDDGEEEGQENDHNEEEEDEEEEDGPSWSADEDVDQNALEGLEKFVSSLETSKKRQGDGDIANTSLPRKKRLVDEKTAVGEEREFAALPSGQQLRLNDLLAPLATRSSSLKKSVKILDSSRARGVPLPAPLPQRTQERLNREAAYEQTKAEIDKWTDTMKQIKEVAEHLSFPLQAEPVAKTSNLELIAKFKPSTELETAVDQLLRRAQMREEDIPKTEELKMNHLSTEEVASRRAEVMKTRELLFRAEAKAKRIAKIKSKTYRRLRRRDKEKHRDEGTDSGEPEESLKRQAERAKERATLRHKSTGKWARAMRQKGEMDVDQRRDMAEMHGRGEMLRRKIQGEQESSESDYDDDGDGESLARLKAHVFDELAEIKREKSDPPKEKSKGVFDMKFMQDAAAREQREVNQQVDDLMNEVEDLDNTPRDDEIDGHGLTQEDPTVTFQRTGGRISLRPSCLTSILTQRPTPSDASSTTLKSTDVHSFSEATPTMSPVDSQTISIPQHSRQPRSEDNPWLSRNDISSFTTLKKNEVAVSKGSDSVAKAKNKLRKRQRETEDEVAKARDDAVLEITPADLLLASSQSSRRTRARTSDSNSDEDDEVEEQEERLKRKGAGRKYNAFEQKDLVTMAFAGDNVVEEFEETKRREIEDDAPREVDTSLPGWGAWGGQGTRKAPPKPHLIQKIAGITPQSRADFGKAHVIISEKRDKKAAKYLVQDLPYPYTGKAQFERSLENPLGKEWNTRTATQRATLPKITKKIGTIIKPLEKPV</sequence>
<keyword evidence="13" id="KW-1185">Reference proteome</keyword>
<dbReference type="Pfam" id="PF00240">
    <property type="entry name" value="ubiquitin"/>
    <property type="match status" value="1"/>
</dbReference>
<comment type="similarity">
    <text evidence="3">Belongs to the ubiquitin family.</text>
</comment>
<comment type="subcellular location">
    <subcellularLocation>
        <location evidence="1">Cytoplasm</location>
    </subcellularLocation>
    <subcellularLocation>
        <location evidence="2">Nucleus</location>
        <location evidence="2">Nucleolus</location>
    </subcellularLocation>
</comment>
<feature type="compositionally biased region" description="Acidic residues" evidence="10">
    <location>
        <begin position="159"/>
        <end position="174"/>
    </location>
</feature>
<feature type="compositionally biased region" description="Acidic residues" evidence="10">
    <location>
        <begin position="108"/>
        <end position="133"/>
    </location>
</feature>
<feature type="compositionally biased region" description="Basic and acidic residues" evidence="10">
    <location>
        <begin position="505"/>
        <end position="519"/>
    </location>
</feature>
<dbReference type="InterPro" id="IPR006709">
    <property type="entry name" value="SSU_processome_Utp14"/>
</dbReference>
<dbReference type="PROSITE" id="PS50053">
    <property type="entry name" value="UBIQUITIN_2"/>
    <property type="match status" value="1"/>
</dbReference>
<dbReference type="GO" id="GO:0006364">
    <property type="term" value="P:rRNA processing"/>
    <property type="evidence" value="ECO:0007669"/>
    <property type="project" value="InterPro"/>
</dbReference>
<feature type="compositionally biased region" description="Basic and acidic residues" evidence="10">
    <location>
        <begin position="861"/>
        <end position="875"/>
    </location>
</feature>
<evidence type="ECO:0000256" key="3">
    <source>
        <dbReference type="ARBA" id="ARBA00008430"/>
    </source>
</evidence>
<protein>
    <submittedName>
        <fullName evidence="12">Utp14-domain-containing protein</fullName>
    </submittedName>
</protein>
<evidence type="ECO:0000256" key="4">
    <source>
        <dbReference type="ARBA" id="ARBA00022490"/>
    </source>
</evidence>
<feature type="region of interest" description="Disordered" evidence="10">
    <location>
        <begin position="861"/>
        <end position="895"/>
    </location>
</feature>
<evidence type="ECO:0000256" key="9">
    <source>
        <dbReference type="ARBA" id="ARBA00023242"/>
    </source>
</evidence>
<dbReference type="AlphaFoldDB" id="A0AAD4LFU0"/>
<feature type="compositionally biased region" description="Acidic residues" evidence="10">
    <location>
        <begin position="565"/>
        <end position="577"/>
    </location>
</feature>
<feature type="region of interest" description="Disordered" evidence="10">
    <location>
        <begin position="798"/>
        <end position="830"/>
    </location>
</feature>
<gene>
    <name evidence="12" type="ORF">EDB92DRAFT_1934873</name>
</gene>
<dbReference type="Gene3D" id="3.10.20.90">
    <property type="entry name" value="Phosphatidylinositol 3-kinase Catalytic Subunit, Chain A, domain 1"/>
    <property type="match status" value="1"/>
</dbReference>
<feature type="region of interest" description="Disordered" evidence="10">
    <location>
        <begin position="680"/>
        <end position="737"/>
    </location>
</feature>
<dbReference type="SUPFAM" id="SSF54236">
    <property type="entry name" value="Ubiquitin-like"/>
    <property type="match status" value="1"/>
</dbReference>
<keyword evidence="6" id="KW-0597">Phosphoprotein</keyword>
<feature type="compositionally biased region" description="Basic and acidic residues" evidence="10">
    <location>
        <begin position="534"/>
        <end position="562"/>
    </location>
</feature>
<evidence type="ECO:0000256" key="7">
    <source>
        <dbReference type="ARBA" id="ARBA00022737"/>
    </source>
</evidence>
<proteinExistence type="inferred from homology"/>
<feature type="region of interest" description="Disordered" evidence="10">
    <location>
        <begin position="752"/>
        <end position="781"/>
    </location>
</feature>
<evidence type="ECO:0000259" key="11">
    <source>
        <dbReference type="PROSITE" id="PS50053"/>
    </source>
</evidence>
<comment type="caution">
    <text evidence="12">The sequence shown here is derived from an EMBL/GenBank/DDBJ whole genome shotgun (WGS) entry which is preliminary data.</text>
</comment>
<dbReference type="EMBL" id="JAKELL010000024">
    <property type="protein sequence ID" value="KAH8991945.1"/>
    <property type="molecule type" value="Genomic_DNA"/>
</dbReference>
<reference evidence="12" key="1">
    <citation type="submission" date="2022-01" db="EMBL/GenBank/DDBJ databases">
        <title>Comparative genomics reveals a dynamic genome evolution in the ectomycorrhizal milk-cap (Lactarius) mushrooms.</title>
        <authorList>
            <consortium name="DOE Joint Genome Institute"/>
            <person name="Lebreton A."/>
            <person name="Tang N."/>
            <person name="Kuo A."/>
            <person name="LaButti K."/>
            <person name="Drula E."/>
            <person name="Barry K."/>
            <person name="Clum A."/>
            <person name="Lipzen A."/>
            <person name="Mousain D."/>
            <person name="Ng V."/>
            <person name="Wang R."/>
            <person name="Wang X."/>
            <person name="Dai Y."/>
            <person name="Henrissat B."/>
            <person name="Grigoriev I.V."/>
            <person name="Guerin-Laguette A."/>
            <person name="Yu F."/>
            <person name="Martin F.M."/>
        </authorList>
    </citation>
    <scope>NUCLEOTIDE SEQUENCE</scope>
    <source>
        <strain evidence="12">QP</strain>
    </source>
</reference>
<keyword evidence="9" id="KW-0539">Nucleus</keyword>
<dbReference type="GO" id="GO:0032040">
    <property type="term" value="C:small-subunit processome"/>
    <property type="evidence" value="ECO:0007669"/>
    <property type="project" value="InterPro"/>
</dbReference>
<feature type="compositionally biased region" description="Polar residues" evidence="10">
    <location>
        <begin position="680"/>
        <end position="724"/>
    </location>
</feature>
<evidence type="ECO:0000256" key="5">
    <source>
        <dbReference type="ARBA" id="ARBA00022499"/>
    </source>
</evidence>
<keyword evidence="8" id="KW-0832">Ubl conjugation</keyword>
<feature type="region of interest" description="Disordered" evidence="10">
    <location>
        <begin position="30"/>
        <end position="295"/>
    </location>
</feature>
<feature type="compositionally biased region" description="Basic residues" evidence="10">
    <location>
        <begin position="520"/>
        <end position="533"/>
    </location>
</feature>
<feature type="compositionally biased region" description="Acidic residues" evidence="10">
    <location>
        <begin position="224"/>
        <end position="255"/>
    </location>
</feature>
<dbReference type="PANTHER" id="PTHR14150">
    <property type="entry name" value="U3 SMALL NUCLEOLAR RNA-ASSOCIATED PROTEIN 14"/>
    <property type="match status" value="1"/>
</dbReference>
<dbReference type="PANTHER" id="PTHR14150:SF12">
    <property type="entry name" value="U3 SMALL NUCLEOLAR RNA-ASSOCIATED PROTEIN 14 HOMOLOG A"/>
    <property type="match status" value="1"/>
</dbReference>
<dbReference type="SMART" id="SM00213">
    <property type="entry name" value="UBQ"/>
    <property type="match status" value="1"/>
</dbReference>
<dbReference type="Pfam" id="PF04615">
    <property type="entry name" value="Utp14"/>
    <property type="match status" value="1"/>
</dbReference>
<feature type="compositionally biased region" description="Acidic residues" evidence="10">
    <location>
        <begin position="813"/>
        <end position="824"/>
    </location>
</feature>
<organism evidence="12 13">
    <name type="scientific">Lactarius akahatsu</name>
    <dbReference type="NCBI Taxonomy" id="416441"/>
    <lineage>
        <taxon>Eukaryota</taxon>
        <taxon>Fungi</taxon>
        <taxon>Dikarya</taxon>
        <taxon>Basidiomycota</taxon>
        <taxon>Agaricomycotina</taxon>
        <taxon>Agaricomycetes</taxon>
        <taxon>Russulales</taxon>
        <taxon>Russulaceae</taxon>
        <taxon>Lactarius</taxon>
    </lineage>
</organism>
<feature type="region of interest" description="Disordered" evidence="10">
    <location>
        <begin position="484"/>
        <end position="579"/>
    </location>
</feature>
<dbReference type="InterPro" id="IPR000626">
    <property type="entry name" value="Ubiquitin-like_dom"/>
</dbReference>
<keyword evidence="7" id="KW-0677">Repeat</keyword>
<keyword evidence="5" id="KW-1017">Isopeptide bond</keyword>
<evidence type="ECO:0000256" key="8">
    <source>
        <dbReference type="ARBA" id="ARBA00022843"/>
    </source>
</evidence>
<accession>A0AAD4LFU0</accession>
<evidence type="ECO:0000256" key="10">
    <source>
        <dbReference type="SAM" id="MobiDB-lite"/>
    </source>
</evidence>
<evidence type="ECO:0000313" key="13">
    <source>
        <dbReference type="Proteomes" id="UP001201163"/>
    </source>
</evidence>
<keyword evidence="4" id="KW-0963">Cytoplasm</keyword>
<dbReference type="Proteomes" id="UP001201163">
    <property type="component" value="Unassembled WGS sequence"/>
</dbReference>
<evidence type="ECO:0000256" key="1">
    <source>
        <dbReference type="ARBA" id="ARBA00004496"/>
    </source>
</evidence>
<feature type="region of interest" description="Disordered" evidence="10">
    <location>
        <begin position="641"/>
        <end position="665"/>
    </location>
</feature>
<dbReference type="InterPro" id="IPR029071">
    <property type="entry name" value="Ubiquitin-like_domsf"/>
</dbReference>
<feature type="domain" description="Ubiquitin-like" evidence="11">
    <location>
        <begin position="1"/>
        <end position="53"/>
    </location>
</feature>
<feature type="compositionally biased region" description="Basic and acidic residues" evidence="10">
    <location>
        <begin position="79"/>
        <end position="90"/>
    </location>
</feature>
<evidence type="ECO:0000256" key="2">
    <source>
        <dbReference type="ARBA" id="ARBA00004604"/>
    </source>
</evidence>